<dbReference type="Gene3D" id="3.40.50.300">
    <property type="entry name" value="P-loop containing nucleotide triphosphate hydrolases"/>
    <property type="match status" value="1"/>
</dbReference>
<gene>
    <name evidence="5" type="ORF">CTI12_AA302010</name>
</gene>
<organism evidence="5 6">
    <name type="scientific">Artemisia annua</name>
    <name type="common">Sweet wormwood</name>
    <dbReference type="NCBI Taxonomy" id="35608"/>
    <lineage>
        <taxon>Eukaryota</taxon>
        <taxon>Viridiplantae</taxon>
        <taxon>Streptophyta</taxon>
        <taxon>Embryophyta</taxon>
        <taxon>Tracheophyta</taxon>
        <taxon>Spermatophyta</taxon>
        <taxon>Magnoliopsida</taxon>
        <taxon>eudicotyledons</taxon>
        <taxon>Gunneridae</taxon>
        <taxon>Pentapetalae</taxon>
        <taxon>asterids</taxon>
        <taxon>campanulids</taxon>
        <taxon>Asterales</taxon>
        <taxon>Asteraceae</taxon>
        <taxon>Asteroideae</taxon>
        <taxon>Anthemideae</taxon>
        <taxon>Artemisiinae</taxon>
        <taxon>Artemisia</taxon>
    </lineage>
</organism>
<dbReference type="Pfam" id="PF00931">
    <property type="entry name" value="NB-ARC"/>
    <property type="match status" value="1"/>
</dbReference>
<proteinExistence type="predicted"/>
<dbReference type="GO" id="GO:0043531">
    <property type="term" value="F:ADP binding"/>
    <property type="evidence" value="ECO:0007669"/>
    <property type="project" value="InterPro"/>
</dbReference>
<comment type="caution">
    <text evidence="5">The sequence shown here is derived from an EMBL/GenBank/DDBJ whole genome shotgun (WGS) entry which is preliminary data.</text>
</comment>
<keyword evidence="6" id="KW-1185">Reference proteome</keyword>
<dbReference type="PRINTS" id="PR00364">
    <property type="entry name" value="DISEASERSIST"/>
</dbReference>
<evidence type="ECO:0000256" key="1">
    <source>
        <dbReference type="ARBA" id="ARBA00022614"/>
    </source>
</evidence>
<dbReference type="Pfam" id="PF23282">
    <property type="entry name" value="WHD_ROQ1"/>
    <property type="match status" value="1"/>
</dbReference>
<dbReference type="PANTHER" id="PTHR11017">
    <property type="entry name" value="LEUCINE-RICH REPEAT-CONTAINING PROTEIN"/>
    <property type="match status" value="1"/>
</dbReference>
<dbReference type="PANTHER" id="PTHR11017:SF573">
    <property type="entry name" value="ADP-RIBOSYL CYCLASE_CYCLIC ADP-RIBOSE HYDROLASE"/>
    <property type="match status" value="1"/>
</dbReference>
<sequence>MGKTTLAEVIYKEIQNSFQGGSFIENIKDVSKNNDSTNLRKLQEMILNDILKDKIRVQSVTHGQQLLGTVLRHMKVIIVLDDVNHLDQITYLAGNREWFGPGTRIMITTTNINLLDPYIINEIYICEELKGDEALRLFCQSAFKQGYPTQGYGKLSDDIVRLTGGLPLALKVYGSLLCAKKENYWIDMLKKLREYPEEEVLGRLEIVYSRLDRDQRKIFIYIACFLKGRNKNLVLDILKTLGLYPECAIPDLINKFLITINHDDSVWVHDLLQQMCWEVLRKESERNDGKHIAIKYRKDFEDIISSEPQVCAVTSHKIHKW</sequence>
<dbReference type="AlphaFoldDB" id="A0A2U1N6G4"/>
<keyword evidence="5" id="KW-0675">Receptor</keyword>
<evidence type="ECO:0000259" key="4">
    <source>
        <dbReference type="Pfam" id="PF23282"/>
    </source>
</evidence>
<keyword evidence="2" id="KW-0677">Repeat</keyword>
<dbReference type="InterPro" id="IPR044974">
    <property type="entry name" value="Disease_R_plants"/>
</dbReference>
<dbReference type="InterPro" id="IPR002182">
    <property type="entry name" value="NB-ARC"/>
</dbReference>
<feature type="domain" description="NB-ARC" evidence="3">
    <location>
        <begin position="1"/>
        <end position="145"/>
    </location>
</feature>
<dbReference type="GO" id="GO:0006952">
    <property type="term" value="P:defense response"/>
    <property type="evidence" value="ECO:0007669"/>
    <property type="project" value="InterPro"/>
</dbReference>
<dbReference type="STRING" id="35608.A0A2U1N6G4"/>
<evidence type="ECO:0000313" key="5">
    <source>
        <dbReference type="EMBL" id="PWA69044.1"/>
    </source>
</evidence>
<accession>A0A2U1N6G4</accession>
<keyword evidence="1" id="KW-0433">Leucine-rich repeat</keyword>
<dbReference type="SUPFAM" id="SSF52540">
    <property type="entry name" value="P-loop containing nucleoside triphosphate hydrolases"/>
    <property type="match status" value="1"/>
</dbReference>
<dbReference type="InterPro" id="IPR042197">
    <property type="entry name" value="Apaf_helical"/>
</dbReference>
<reference evidence="5 6" key="1">
    <citation type="journal article" date="2018" name="Mol. Plant">
        <title>The genome of Artemisia annua provides insight into the evolution of Asteraceae family and artemisinin biosynthesis.</title>
        <authorList>
            <person name="Shen Q."/>
            <person name="Zhang L."/>
            <person name="Liao Z."/>
            <person name="Wang S."/>
            <person name="Yan T."/>
            <person name="Shi P."/>
            <person name="Liu M."/>
            <person name="Fu X."/>
            <person name="Pan Q."/>
            <person name="Wang Y."/>
            <person name="Lv Z."/>
            <person name="Lu X."/>
            <person name="Zhang F."/>
            <person name="Jiang W."/>
            <person name="Ma Y."/>
            <person name="Chen M."/>
            <person name="Hao X."/>
            <person name="Li L."/>
            <person name="Tang Y."/>
            <person name="Lv G."/>
            <person name="Zhou Y."/>
            <person name="Sun X."/>
            <person name="Brodelius P.E."/>
            <person name="Rose J.K.C."/>
            <person name="Tang K."/>
        </authorList>
    </citation>
    <scope>NUCLEOTIDE SEQUENCE [LARGE SCALE GENOMIC DNA]</scope>
    <source>
        <strain evidence="6">cv. Huhao1</strain>
        <tissue evidence="5">Leaf</tissue>
    </source>
</reference>
<dbReference type="OrthoDB" id="1357022at2759"/>
<name>A0A2U1N6G4_ARTAN</name>
<evidence type="ECO:0000256" key="2">
    <source>
        <dbReference type="ARBA" id="ARBA00022737"/>
    </source>
</evidence>
<dbReference type="InterPro" id="IPR027417">
    <property type="entry name" value="P-loop_NTPase"/>
</dbReference>
<dbReference type="Proteomes" id="UP000245207">
    <property type="component" value="Unassembled WGS sequence"/>
</dbReference>
<feature type="domain" description="Disease resistance protein Roq1-like winged-helix" evidence="4">
    <location>
        <begin position="214"/>
        <end position="284"/>
    </location>
</feature>
<dbReference type="InterPro" id="IPR058192">
    <property type="entry name" value="WHD_ROQ1-like"/>
</dbReference>
<evidence type="ECO:0000313" key="6">
    <source>
        <dbReference type="Proteomes" id="UP000245207"/>
    </source>
</evidence>
<dbReference type="Gene3D" id="1.10.8.430">
    <property type="entry name" value="Helical domain of apoptotic protease-activating factors"/>
    <property type="match status" value="1"/>
</dbReference>
<protein>
    <submittedName>
        <fullName evidence="5">Toll/interleukin-1 receptor (TIR) domain-containing protein</fullName>
    </submittedName>
</protein>
<evidence type="ECO:0000259" key="3">
    <source>
        <dbReference type="Pfam" id="PF00931"/>
    </source>
</evidence>
<dbReference type="EMBL" id="PKPP01003514">
    <property type="protein sequence ID" value="PWA69044.1"/>
    <property type="molecule type" value="Genomic_DNA"/>
</dbReference>